<protein>
    <submittedName>
        <fullName evidence="1">Uncharacterized protein</fullName>
    </submittedName>
</protein>
<evidence type="ECO:0000313" key="1">
    <source>
        <dbReference type="EMBL" id="KAH3665109.1"/>
    </source>
</evidence>
<dbReference type="Proteomes" id="UP000788993">
    <property type="component" value="Unassembled WGS sequence"/>
</dbReference>
<organism evidence="1 2">
    <name type="scientific">Ogataea polymorpha</name>
    <dbReference type="NCBI Taxonomy" id="460523"/>
    <lineage>
        <taxon>Eukaryota</taxon>
        <taxon>Fungi</taxon>
        <taxon>Dikarya</taxon>
        <taxon>Ascomycota</taxon>
        <taxon>Saccharomycotina</taxon>
        <taxon>Pichiomycetes</taxon>
        <taxon>Pichiales</taxon>
        <taxon>Pichiaceae</taxon>
        <taxon>Ogataea</taxon>
    </lineage>
</organism>
<evidence type="ECO:0000313" key="2">
    <source>
        <dbReference type="Proteomes" id="UP000788993"/>
    </source>
</evidence>
<proteinExistence type="predicted"/>
<reference evidence="1" key="2">
    <citation type="submission" date="2021-01" db="EMBL/GenBank/DDBJ databases">
        <authorList>
            <person name="Schikora-Tamarit M.A."/>
        </authorList>
    </citation>
    <scope>NUCLEOTIDE SEQUENCE</scope>
    <source>
        <strain evidence="1">NCAIM Y.01608</strain>
    </source>
</reference>
<accession>A0A9P8P4Z4</accession>
<reference evidence="1" key="1">
    <citation type="journal article" date="2021" name="Open Biol.">
        <title>Shared evolutionary footprints suggest mitochondrial oxidative damage underlies multiple complex I losses in fungi.</title>
        <authorList>
            <person name="Schikora-Tamarit M.A."/>
            <person name="Marcet-Houben M."/>
            <person name="Nosek J."/>
            <person name="Gabaldon T."/>
        </authorList>
    </citation>
    <scope>NUCLEOTIDE SEQUENCE</scope>
    <source>
        <strain evidence="1">NCAIM Y.01608</strain>
    </source>
</reference>
<gene>
    <name evidence="1" type="ORF">OGATHE_003924</name>
</gene>
<dbReference type="AlphaFoldDB" id="A0A9P8P4Z4"/>
<keyword evidence="2" id="KW-1185">Reference proteome</keyword>
<name>A0A9P8P4Z4_9ASCO</name>
<sequence length="167" mass="19005">MSQLKSKYHFLMRDNSLVSEVKLPRSSTLYEVEELTKTHLAFSQRNPKPLPYKFVTESATLNLDDPSEVPIVVDPSANTCQSLSSRWQVSNIHRTNWFFHDHGNAQPDYQPDVITSFLLEGSESEVHLENGEDLIPSDDLGYVTQLVEIFVQRSQMLSECSKMGLNS</sequence>
<comment type="caution">
    <text evidence="1">The sequence shown here is derived from an EMBL/GenBank/DDBJ whole genome shotgun (WGS) entry which is preliminary data.</text>
</comment>
<dbReference type="EMBL" id="JAEUBD010001178">
    <property type="protein sequence ID" value="KAH3665109.1"/>
    <property type="molecule type" value="Genomic_DNA"/>
</dbReference>